<proteinExistence type="predicted"/>
<organism evidence="1 2">
    <name type="scientific">Petrotoga olearia DSM 13574</name>
    <dbReference type="NCBI Taxonomy" id="1122955"/>
    <lineage>
        <taxon>Bacteria</taxon>
        <taxon>Thermotogati</taxon>
        <taxon>Thermotogota</taxon>
        <taxon>Thermotogae</taxon>
        <taxon>Petrotogales</taxon>
        <taxon>Petrotogaceae</taxon>
        <taxon>Petrotoga</taxon>
    </lineage>
</organism>
<dbReference type="AlphaFoldDB" id="A0A2K1NZE5"/>
<accession>A0A2K1NZE5</accession>
<dbReference type="Proteomes" id="UP000236434">
    <property type="component" value="Unassembled WGS sequence"/>
</dbReference>
<name>A0A2K1NZE5_9BACT</name>
<evidence type="ECO:0000313" key="2">
    <source>
        <dbReference type="Proteomes" id="UP000236434"/>
    </source>
</evidence>
<dbReference type="Gene3D" id="3.40.50.12580">
    <property type="match status" value="1"/>
</dbReference>
<reference evidence="1 2" key="1">
    <citation type="submission" date="2013-12" db="EMBL/GenBank/DDBJ databases">
        <title>Comparative genomics of Petrotoga isolates.</title>
        <authorList>
            <person name="Nesbo C.L."/>
            <person name="Charchuk R."/>
            <person name="Chow K."/>
        </authorList>
    </citation>
    <scope>NUCLEOTIDE SEQUENCE [LARGE SCALE GENOMIC DNA]</scope>
    <source>
        <strain evidence="1 2">DSM 13574</strain>
    </source>
</reference>
<gene>
    <name evidence="1" type="ORF">X929_06910</name>
</gene>
<dbReference type="InterPro" id="IPR043148">
    <property type="entry name" value="TagF_C"/>
</dbReference>
<dbReference type="RefSeq" id="WP_103067260.1">
    <property type="nucleotide sequence ID" value="NZ_AZRL01000017.1"/>
</dbReference>
<dbReference type="OrthoDB" id="49588at2"/>
<evidence type="ECO:0000313" key="1">
    <source>
        <dbReference type="EMBL" id="PNR95908.1"/>
    </source>
</evidence>
<dbReference type="SUPFAM" id="SSF53756">
    <property type="entry name" value="UDP-Glycosyltransferase/glycogen phosphorylase"/>
    <property type="match status" value="1"/>
</dbReference>
<protein>
    <submittedName>
        <fullName evidence="1">Uncharacterized protein</fullName>
    </submittedName>
</protein>
<sequence>MANALEKLLEIEKDEKILEYRFTFDDFLIWPVIRWTLFSQAINDYEEQIVKSTPKISQLLKYAVNVFMKYPYFVKNTDIMSFGTTVSNVLNDKQYFNRIHDYYNFVFPENTIFFELPYNFVYRKPRAFKNTYYHDYIRIMPILMSKLNKNIGLEQMRTINTFVDYLKTNFDKQVENSFYENIKTQLIKEEKRLKYRKRYFLKLLDKIKPKVLFLNCAHYGGESYIIKWAKERGIITAEFQHGVVSKMHPAYNYGDGILNSEEYRKYTPDYFLTYGEYWNKQIKIPGNTYVVGNPHFHESIKRYKDIKEEKNTILIVSQWTLTKEFVEIAKYLASKFKDKKIVFKMHPGEMKNYNLIKLLEAFRNIEIQKDGDIYELLAKYESIVACYSTTVFEALAFNKRIYIMDNSYSKNYIPREIGIRFKNFPELKDLIKNKVKNENEQDIEYYFNSNWKANYKKFIEQEIGITINNKNEKIFFKISQQKQKDSKYFEQTED</sequence>
<comment type="caution">
    <text evidence="1">The sequence shown here is derived from an EMBL/GenBank/DDBJ whole genome shotgun (WGS) entry which is preliminary data.</text>
</comment>
<dbReference type="EMBL" id="AZRL01000017">
    <property type="protein sequence ID" value="PNR95908.1"/>
    <property type="molecule type" value="Genomic_DNA"/>
</dbReference>